<gene>
    <name evidence="1" type="ORF">AB8Z38_13525</name>
</gene>
<accession>A0AB39XT09</accession>
<dbReference type="AlphaFoldDB" id="A0AB39XT09"/>
<proteinExistence type="predicted"/>
<dbReference type="RefSeq" id="WP_369725642.1">
    <property type="nucleotide sequence ID" value="NZ_CP165734.1"/>
</dbReference>
<name>A0AB39XT09_9BRAD</name>
<protein>
    <submittedName>
        <fullName evidence="1">DUF3606 domain-containing protein</fullName>
    </submittedName>
</protein>
<sequence>MQRSKPQPIRNKLDLTDPTQVRLVRKRLRLSESELTTIVGKIGNSISAISKEVALQRAKVLPKPADLPAIEVIASAVTEQTTVEGAIAPIS</sequence>
<evidence type="ECO:0000313" key="1">
    <source>
        <dbReference type="EMBL" id="XDV60278.1"/>
    </source>
</evidence>
<reference evidence="1" key="1">
    <citation type="submission" date="2024-08" db="EMBL/GenBank/DDBJ databases">
        <authorList>
            <person name="Chaddad Z."/>
            <person name="Lamrabet M."/>
            <person name="Bouhnik O."/>
            <person name="Alami S."/>
            <person name="Wipf D."/>
            <person name="Courty P.E."/>
            <person name="Missbah El Idrissi M."/>
        </authorList>
    </citation>
    <scope>NUCLEOTIDE SEQUENCE</scope>
    <source>
        <strain evidence="1">LLZ17</strain>
    </source>
</reference>
<dbReference type="EMBL" id="CP165734">
    <property type="protein sequence ID" value="XDV60278.1"/>
    <property type="molecule type" value="Genomic_DNA"/>
</dbReference>
<organism evidence="1">
    <name type="scientific">Bradyrhizobium sp. LLZ17</name>
    <dbReference type="NCBI Taxonomy" id="3239388"/>
    <lineage>
        <taxon>Bacteria</taxon>
        <taxon>Pseudomonadati</taxon>
        <taxon>Pseudomonadota</taxon>
        <taxon>Alphaproteobacteria</taxon>
        <taxon>Hyphomicrobiales</taxon>
        <taxon>Nitrobacteraceae</taxon>
        <taxon>Bradyrhizobium</taxon>
    </lineage>
</organism>